<protein>
    <submittedName>
        <fullName evidence="3">Conjugal transfer mating pair stabilization protein TraN</fullName>
    </submittedName>
</protein>
<organism evidence="3 4">
    <name type="scientific">Kosakonia arachidis</name>
    <dbReference type="NCBI Taxonomy" id="551989"/>
    <lineage>
        <taxon>Bacteria</taxon>
        <taxon>Pseudomonadati</taxon>
        <taxon>Pseudomonadota</taxon>
        <taxon>Gammaproteobacteria</taxon>
        <taxon>Enterobacterales</taxon>
        <taxon>Enterobacteriaceae</taxon>
        <taxon>Kosakonia</taxon>
    </lineage>
</organism>
<keyword evidence="4" id="KW-1185">Reference proteome</keyword>
<feature type="chain" id="PRO_5011567754" evidence="2">
    <location>
        <begin position="19"/>
        <end position="614"/>
    </location>
</feature>
<evidence type="ECO:0000256" key="1">
    <source>
        <dbReference type="SAM" id="MobiDB-lite"/>
    </source>
</evidence>
<feature type="compositionally biased region" description="Gly residues" evidence="1">
    <location>
        <begin position="65"/>
        <end position="77"/>
    </location>
</feature>
<reference evidence="4" key="1">
    <citation type="submission" date="2016-10" db="EMBL/GenBank/DDBJ databases">
        <authorList>
            <person name="Varghese N."/>
            <person name="Submissions S."/>
        </authorList>
    </citation>
    <scope>NUCLEOTIDE SEQUENCE [LARGE SCALE GENOMIC DNA]</scope>
    <source>
        <strain evidence="4">Ah-143</strain>
    </source>
</reference>
<evidence type="ECO:0000313" key="4">
    <source>
        <dbReference type="Proteomes" id="UP000199187"/>
    </source>
</evidence>
<feature type="region of interest" description="Disordered" evidence="1">
    <location>
        <begin position="32"/>
        <end position="83"/>
    </location>
</feature>
<feature type="signal peptide" evidence="2">
    <location>
        <begin position="1"/>
        <end position="18"/>
    </location>
</feature>
<dbReference type="InterPro" id="IPR014121">
    <property type="entry name" value="TraN_Ftype"/>
</dbReference>
<sequence>MKRFIILAALLLAGGALADANSDAFNAGASFGKGNSSQGTSSLSNPGSVTGSIPGYTSSPPESGYYGGVTGGDGGLSDKGQQALQNNDAGQTVIDSGTKNPSPVIDPNAPYITIGKGAESTAGSVLDGTGSQCTSTTVSKSTFENYTCDRDVAVIQTCGRTASITGSYQDNYTYQTVTIDSGNLDVSTINASWPMPAGTVYSASMTYTFKKSLAQSNGNWFLNITALGTLMTMYGNSGSYNLPAGRTFAQGENLTITFGNHDNNPQIIPQIWEMGKDSQMFHFVITIVFRTGTRVWVPQTTWSESCGFDKTKALSSAGSVCTDPGGTRTVTVDGKQYSQTNSCWAYTDSYVTVTDSKGNCASLMSDPACTLSSHTCTTTESGVCTHQSETYQCQKTYSSSGLVCGGQYFCKTGDCSDTDGTGDSGFDTAVAKLAGLASAGDDIINDQINVKAFTGQAMSCRKAFAGFSNCCKDSGWGSDAGLASCNSDEMALGKAKAKKVTVSVGDRCDHQVLGVCVQKSQVYCVFGGKLARIIMEQGRRDQLGIGFGSGDSPNCSGITVPQLQAINFDLINFQDFYSDLIANQKIPDTSVMVQQVKDKIAAQVQQQQSSGGAK</sequence>
<dbReference type="EMBL" id="FPAU01000013">
    <property type="protein sequence ID" value="SFU20716.1"/>
    <property type="molecule type" value="Genomic_DNA"/>
</dbReference>
<name>A0A1I7E9T1_9ENTR</name>
<dbReference type="RefSeq" id="WP_090126980.1">
    <property type="nucleotide sequence ID" value="NZ_CP045299.1"/>
</dbReference>
<dbReference type="AlphaFoldDB" id="A0A1I7E9T1"/>
<dbReference type="NCBIfam" id="NF009016">
    <property type="entry name" value="PRK12355.3-2"/>
    <property type="match status" value="1"/>
</dbReference>
<keyword evidence="2" id="KW-0732">Signal</keyword>
<gene>
    <name evidence="3" type="ORF">SAMN05192562_11340</name>
</gene>
<dbReference type="Proteomes" id="UP000199187">
    <property type="component" value="Unassembled WGS sequence"/>
</dbReference>
<evidence type="ECO:0000313" key="3">
    <source>
        <dbReference type="EMBL" id="SFU20716.1"/>
    </source>
</evidence>
<proteinExistence type="predicted"/>
<dbReference type="Pfam" id="PF06986">
    <property type="entry name" value="F_T4SS_TraN"/>
    <property type="match status" value="1"/>
</dbReference>
<accession>A0A1I7E9T1</accession>
<feature type="compositionally biased region" description="Polar residues" evidence="1">
    <location>
        <begin position="33"/>
        <end position="61"/>
    </location>
</feature>
<dbReference type="OrthoDB" id="5297981at2"/>
<evidence type="ECO:0000256" key="2">
    <source>
        <dbReference type="SAM" id="SignalP"/>
    </source>
</evidence>